<evidence type="ECO:0000313" key="1">
    <source>
        <dbReference type="EMBL" id="CAL1588862.1"/>
    </source>
</evidence>
<evidence type="ECO:0000313" key="2">
    <source>
        <dbReference type="Proteomes" id="UP001497482"/>
    </source>
</evidence>
<organism evidence="1 2">
    <name type="scientific">Knipowitschia caucasica</name>
    <name type="common">Caucasian dwarf goby</name>
    <name type="synonym">Pomatoschistus caucasicus</name>
    <dbReference type="NCBI Taxonomy" id="637954"/>
    <lineage>
        <taxon>Eukaryota</taxon>
        <taxon>Metazoa</taxon>
        <taxon>Chordata</taxon>
        <taxon>Craniata</taxon>
        <taxon>Vertebrata</taxon>
        <taxon>Euteleostomi</taxon>
        <taxon>Actinopterygii</taxon>
        <taxon>Neopterygii</taxon>
        <taxon>Teleostei</taxon>
        <taxon>Neoteleostei</taxon>
        <taxon>Acanthomorphata</taxon>
        <taxon>Gobiaria</taxon>
        <taxon>Gobiiformes</taxon>
        <taxon>Gobioidei</taxon>
        <taxon>Gobiidae</taxon>
        <taxon>Gobiinae</taxon>
        <taxon>Knipowitschia</taxon>
    </lineage>
</organism>
<dbReference type="EMBL" id="OZ035840">
    <property type="protein sequence ID" value="CAL1588862.1"/>
    <property type="molecule type" value="Genomic_DNA"/>
</dbReference>
<dbReference type="AlphaFoldDB" id="A0AAV2KL96"/>
<reference evidence="1 2" key="1">
    <citation type="submission" date="2024-04" db="EMBL/GenBank/DDBJ databases">
        <authorList>
            <person name="Waldvogel A.-M."/>
            <person name="Schoenle A."/>
        </authorList>
    </citation>
    <scope>NUCLEOTIDE SEQUENCE [LARGE SCALE GENOMIC DNA]</scope>
</reference>
<name>A0AAV2KL96_KNICA</name>
<dbReference type="Proteomes" id="UP001497482">
    <property type="component" value="Chromosome 18"/>
</dbReference>
<protein>
    <submittedName>
        <fullName evidence="1">Uncharacterized protein</fullName>
    </submittedName>
</protein>
<proteinExistence type="predicted"/>
<gene>
    <name evidence="1" type="ORF">KC01_LOCUS18579</name>
</gene>
<sequence length="68" mass="7600">MACGEIANALTAQFGPTVGFSERNVRRWCFERGLNQDICPDNRLELEVSKGIAEEKESRMSLLLEGVL</sequence>
<keyword evidence="2" id="KW-1185">Reference proteome</keyword>
<accession>A0AAV2KL96</accession>